<evidence type="ECO:0000256" key="2">
    <source>
        <dbReference type="ARBA" id="ARBA00022679"/>
    </source>
</evidence>
<protein>
    <submittedName>
        <fullName evidence="4">Putative trans-aconitate 2-methyltransferase</fullName>
    </submittedName>
</protein>
<dbReference type="PANTHER" id="PTHR43861:SF1">
    <property type="entry name" value="TRANS-ACONITATE 2-METHYLTRANSFERASE"/>
    <property type="match status" value="1"/>
</dbReference>
<dbReference type="InterPro" id="IPR041698">
    <property type="entry name" value="Methyltransf_25"/>
</dbReference>
<dbReference type="PANTHER" id="PTHR43861">
    <property type="entry name" value="TRANS-ACONITATE 2-METHYLTRANSFERASE-RELATED"/>
    <property type="match status" value="1"/>
</dbReference>
<dbReference type="STRING" id="1448320.A0A319DPB2"/>
<dbReference type="CDD" id="cd02440">
    <property type="entry name" value="AdoMet_MTases"/>
    <property type="match status" value="1"/>
</dbReference>
<dbReference type="OrthoDB" id="66144at2759"/>
<dbReference type="GO" id="GO:0030798">
    <property type="term" value="F:trans-aconitate 2-methyltransferase activity"/>
    <property type="evidence" value="ECO:0007669"/>
    <property type="project" value="InterPro"/>
</dbReference>
<dbReference type="Gene3D" id="3.40.50.150">
    <property type="entry name" value="Vaccinia Virus protein VP39"/>
    <property type="match status" value="1"/>
</dbReference>
<sequence>MTTKTWNAAQYLKFASERTLPARDLVSRIQTLQTRAPRRIIDLGCGPGNSTTVLTTHYPDARITGLDSSPAMIQKARSSFAASSPSPPAAKVDFAVADIATYTPTTTSPEPVDLYFSNAVFHWLTREQRIATIKRLMAAQPAGGIFAFQVPDNLAEASHVAMRETAAAAGPWRAKLVGKVVDREEMQSAQEIYDRLVGGDEGEGDGGSVVQAVEIWRTEYVHSLESHAAVVEWVKGTGLKPFLDAVGEGDEREAFLAEYLRRLERAYPVSRDGRVLLAYPRLFVVAVRK</sequence>
<dbReference type="SUPFAM" id="SSF53335">
    <property type="entry name" value="S-adenosyl-L-methionine-dependent methyltransferases"/>
    <property type="match status" value="1"/>
</dbReference>
<dbReference type="AlphaFoldDB" id="A0A319DPB2"/>
<dbReference type="Pfam" id="PF13649">
    <property type="entry name" value="Methyltransf_25"/>
    <property type="match status" value="1"/>
</dbReference>
<reference evidence="4 5" key="1">
    <citation type="submission" date="2018-02" db="EMBL/GenBank/DDBJ databases">
        <title>The genomes of Aspergillus section Nigri reveals drivers in fungal speciation.</title>
        <authorList>
            <consortium name="DOE Joint Genome Institute"/>
            <person name="Vesth T.C."/>
            <person name="Nybo J."/>
            <person name="Theobald S."/>
            <person name="Brandl J."/>
            <person name="Frisvad J.C."/>
            <person name="Nielsen K.F."/>
            <person name="Lyhne E.K."/>
            <person name="Kogle M.E."/>
            <person name="Kuo A."/>
            <person name="Riley R."/>
            <person name="Clum A."/>
            <person name="Nolan M."/>
            <person name="Lipzen A."/>
            <person name="Salamov A."/>
            <person name="Henrissat B."/>
            <person name="Wiebenga A."/>
            <person name="De vries R.P."/>
            <person name="Grigoriev I.V."/>
            <person name="Mortensen U.H."/>
            <person name="Andersen M.R."/>
            <person name="Baker S.E."/>
        </authorList>
    </citation>
    <scope>NUCLEOTIDE SEQUENCE [LARGE SCALE GENOMIC DNA]</scope>
    <source>
        <strain evidence="4 5">CBS 707.79</strain>
    </source>
</reference>
<gene>
    <name evidence="4" type="ORF">BO71DRAFT_402670</name>
</gene>
<dbReference type="Proteomes" id="UP000247810">
    <property type="component" value="Unassembled WGS sequence"/>
</dbReference>
<evidence type="ECO:0000259" key="3">
    <source>
        <dbReference type="Pfam" id="PF13649"/>
    </source>
</evidence>
<dbReference type="InterPro" id="IPR023149">
    <property type="entry name" value="Trans_acon_MeTrfase_C"/>
</dbReference>
<accession>A0A319DPB2</accession>
<keyword evidence="5" id="KW-1185">Reference proteome</keyword>
<evidence type="ECO:0000256" key="1">
    <source>
        <dbReference type="ARBA" id="ARBA00022603"/>
    </source>
</evidence>
<dbReference type="GO" id="GO:0032259">
    <property type="term" value="P:methylation"/>
    <property type="evidence" value="ECO:0007669"/>
    <property type="project" value="UniProtKB-KW"/>
</dbReference>
<keyword evidence="1 4" id="KW-0489">Methyltransferase</keyword>
<dbReference type="Gene3D" id="1.10.150.290">
    <property type="entry name" value="S-adenosyl-L-methionine-dependent methyltransferases"/>
    <property type="match status" value="1"/>
</dbReference>
<dbReference type="EMBL" id="KZ826006">
    <property type="protein sequence ID" value="PYH89908.1"/>
    <property type="molecule type" value="Genomic_DNA"/>
</dbReference>
<keyword evidence="2 4" id="KW-0808">Transferase</keyword>
<evidence type="ECO:0000313" key="5">
    <source>
        <dbReference type="Proteomes" id="UP000247810"/>
    </source>
</evidence>
<proteinExistence type="predicted"/>
<name>A0A319DPB2_9EURO</name>
<dbReference type="VEuPathDB" id="FungiDB:BO71DRAFT_402670"/>
<organism evidence="4 5">
    <name type="scientific">Aspergillus ellipticus CBS 707.79</name>
    <dbReference type="NCBI Taxonomy" id="1448320"/>
    <lineage>
        <taxon>Eukaryota</taxon>
        <taxon>Fungi</taxon>
        <taxon>Dikarya</taxon>
        <taxon>Ascomycota</taxon>
        <taxon>Pezizomycotina</taxon>
        <taxon>Eurotiomycetes</taxon>
        <taxon>Eurotiomycetidae</taxon>
        <taxon>Eurotiales</taxon>
        <taxon>Aspergillaceae</taxon>
        <taxon>Aspergillus</taxon>
        <taxon>Aspergillus subgen. Circumdati</taxon>
    </lineage>
</organism>
<evidence type="ECO:0000313" key="4">
    <source>
        <dbReference type="EMBL" id="PYH89908.1"/>
    </source>
</evidence>
<dbReference type="InterPro" id="IPR029063">
    <property type="entry name" value="SAM-dependent_MTases_sf"/>
</dbReference>
<feature type="domain" description="Methyltransferase" evidence="3">
    <location>
        <begin position="40"/>
        <end position="139"/>
    </location>
</feature>